<sequence>MPVSKFKCSSLLGNEGIDTYHASTNIEGIKKKGNIGRDGKRIYIAFTKEEAQDYLNAFMKYNDYDNPSFGLTKFKLNKKDIFMDWESPLGGNLKGRGRDYWRLACGNTRETEEICHDVIGFVRDADNTLPIEALYPICKNIGEDDFSKSVWGVTGVGKKIPIKDITFI</sequence>
<name>A0A0F9WWD1_9ZZZZ</name>
<accession>A0A0F9WWD1</accession>
<evidence type="ECO:0000313" key="1">
    <source>
        <dbReference type="EMBL" id="KKN90716.1"/>
    </source>
</evidence>
<reference evidence="1" key="1">
    <citation type="journal article" date="2015" name="Nature">
        <title>Complex archaea that bridge the gap between prokaryotes and eukaryotes.</title>
        <authorList>
            <person name="Spang A."/>
            <person name="Saw J.H."/>
            <person name="Jorgensen S.L."/>
            <person name="Zaremba-Niedzwiedzka K."/>
            <person name="Martijn J."/>
            <person name="Lind A.E."/>
            <person name="van Eijk R."/>
            <person name="Schleper C."/>
            <person name="Guy L."/>
            <person name="Ettema T.J."/>
        </authorList>
    </citation>
    <scope>NUCLEOTIDE SEQUENCE</scope>
</reference>
<proteinExistence type="predicted"/>
<dbReference type="EMBL" id="LAZR01000107">
    <property type="protein sequence ID" value="KKN90716.1"/>
    <property type="molecule type" value="Genomic_DNA"/>
</dbReference>
<dbReference type="AlphaFoldDB" id="A0A0F9WWD1"/>
<gene>
    <name evidence="1" type="ORF">LCGC14_0222990</name>
</gene>
<comment type="caution">
    <text evidence="1">The sequence shown here is derived from an EMBL/GenBank/DDBJ whole genome shotgun (WGS) entry which is preliminary data.</text>
</comment>
<protein>
    <submittedName>
        <fullName evidence="1">Uncharacterized protein</fullName>
    </submittedName>
</protein>
<organism evidence="1">
    <name type="scientific">marine sediment metagenome</name>
    <dbReference type="NCBI Taxonomy" id="412755"/>
    <lineage>
        <taxon>unclassified sequences</taxon>
        <taxon>metagenomes</taxon>
        <taxon>ecological metagenomes</taxon>
    </lineage>
</organism>